<dbReference type="OrthoDB" id="380530at2759"/>
<proteinExistence type="predicted"/>
<sequence>MLIISNISNKLIRIFSNYLDYAEMKKYTYNSFSSQNKERNKIKNNIKYKMIQKYYIITIVFFLCLLGIYVLPYTNNLPNKNINTRNLADTRSEEDEKQNEAVGGEIGLTWGYNSLDDPDFQVLVDKWSDFEKRVSAEWHEIDRMEINQLKNTLLAAWISAILVTTIPDEHYVIFNNWFQMSLTLSHQRNLKNEEDNKTLEFLMKKLKYKALNGQIKNWHIEVYDYWRHMVQMKISKNKEWATYNNEICNTWVKSLFN</sequence>
<feature type="transmembrane region" description="Helical" evidence="1">
    <location>
        <begin position="54"/>
        <end position="73"/>
    </location>
</feature>
<protein>
    <recommendedName>
        <fullName evidence="4">Plasmodium RESA N-terminal domain-containing protein</fullName>
    </recommendedName>
</protein>
<keyword evidence="1" id="KW-0812">Transmembrane</keyword>
<evidence type="ECO:0000313" key="2">
    <source>
        <dbReference type="EMBL" id="ETW20627.1"/>
    </source>
</evidence>
<dbReference type="Proteomes" id="UP000030690">
    <property type="component" value="Unassembled WGS sequence"/>
</dbReference>
<name>A0A024VDG1_PLAFA</name>
<keyword evidence="1" id="KW-1133">Transmembrane helix</keyword>
<accession>A0A024VDG1</accession>
<gene>
    <name evidence="2" type="ORF">PFFVO_00387</name>
</gene>
<reference evidence="2 3" key="2">
    <citation type="submission" date="2013-02" db="EMBL/GenBank/DDBJ databases">
        <title>The Genome Sequence of Plasmodium falciparum Vietnam Oak-Knoll (FVO).</title>
        <authorList>
            <consortium name="The Broad Institute Genome Sequencing Platform"/>
            <consortium name="The Broad Institute Genome Sequencing Center for Infectious Disease"/>
            <person name="Neafsey D."/>
            <person name="Cheeseman I."/>
            <person name="Volkman S."/>
            <person name="Adams J."/>
            <person name="Walker B."/>
            <person name="Young S.K."/>
            <person name="Zeng Q."/>
            <person name="Gargeya S."/>
            <person name="Fitzgerald M."/>
            <person name="Haas B."/>
            <person name="Abouelleil A."/>
            <person name="Alvarado L."/>
            <person name="Arachchi H.M."/>
            <person name="Berlin A.M."/>
            <person name="Chapman S.B."/>
            <person name="Dewar J."/>
            <person name="Goldberg J."/>
            <person name="Griggs A."/>
            <person name="Gujja S."/>
            <person name="Hansen M."/>
            <person name="Howarth C."/>
            <person name="Imamovic A."/>
            <person name="Larimer J."/>
            <person name="McCowan C."/>
            <person name="Murphy C."/>
            <person name="Neiman D."/>
            <person name="Pearson M."/>
            <person name="Priest M."/>
            <person name="Roberts A."/>
            <person name="Saif S."/>
            <person name="Shea T."/>
            <person name="Sisk P."/>
            <person name="Sykes S."/>
            <person name="Wortman J."/>
            <person name="Nusbaum C."/>
            <person name="Birren B."/>
        </authorList>
    </citation>
    <scope>NUCLEOTIDE SEQUENCE [LARGE SCALE GENOMIC DNA]</scope>
    <source>
        <strain evidence="3">Vietnam Oak-Knoll (FVO)</strain>
    </source>
</reference>
<keyword evidence="1" id="KW-0472">Membrane</keyword>
<evidence type="ECO:0008006" key="4">
    <source>
        <dbReference type="Google" id="ProtNLM"/>
    </source>
</evidence>
<evidence type="ECO:0000256" key="1">
    <source>
        <dbReference type="SAM" id="Phobius"/>
    </source>
</evidence>
<evidence type="ECO:0000313" key="3">
    <source>
        <dbReference type="Proteomes" id="UP000030690"/>
    </source>
</evidence>
<dbReference type="EMBL" id="KI925016">
    <property type="protein sequence ID" value="ETW20627.1"/>
    <property type="molecule type" value="Genomic_DNA"/>
</dbReference>
<reference evidence="2 3" key="1">
    <citation type="submission" date="2013-02" db="EMBL/GenBank/DDBJ databases">
        <title>The Genome Annotation of Plasmodium falciparum Vietnam Oak-Knoll (FVO).</title>
        <authorList>
            <consortium name="The Broad Institute Genome Sequencing Platform"/>
            <consortium name="The Broad Institute Genome Sequencing Center for Infectious Disease"/>
            <person name="Neafsey D."/>
            <person name="Hoffman S."/>
            <person name="Volkman S."/>
            <person name="Rosenthal P."/>
            <person name="Walker B."/>
            <person name="Young S.K."/>
            <person name="Zeng Q."/>
            <person name="Gargeya S."/>
            <person name="Fitzgerald M."/>
            <person name="Haas B."/>
            <person name="Abouelleil A."/>
            <person name="Allen A.W."/>
            <person name="Alvarado L."/>
            <person name="Arachchi H.M."/>
            <person name="Berlin A.M."/>
            <person name="Chapman S.B."/>
            <person name="Gainer-Dewar J."/>
            <person name="Goldberg J."/>
            <person name="Griggs A."/>
            <person name="Gujja S."/>
            <person name="Hansen M."/>
            <person name="Howarth C."/>
            <person name="Imamovic A."/>
            <person name="Ireland A."/>
            <person name="Larimer J."/>
            <person name="McCowan C."/>
            <person name="Murphy C."/>
            <person name="Pearson M."/>
            <person name="Poon T.W."/>
            <person name="Priest M."/>
            <person name="Roberts A."/>
            <person name="Saif S."/>
            <person name="Shea T."/>
            <person name="Sisk P."/>
            <person name="Sykes S."/>
            <person name="Wortman J."/>
            <person name="Nusbaum C."/>
            <person name="Birren B."/>
        </authorList>
    </citation>
    <scope>NUCLEOTIDE SEQUENCE [LARGE SCALE GENOMIC DNA]</scope>
    <source>
        <strain evidence="3">Vietnam Oak-Knoll (FVO)</strain>
    </source>
</reference>
<dbReference type="AlphaFoldDB" id="A0A024VDG1"/>
<organism evidence="2 3">
    <name type="scientific">Plasmodium falciparum Vietnam Oak-Knoll</name>
    <name type="common">FVO</name>
    <dbReference type="NCBI Taxonomy" id="1036723"/>
    <lineage>
        <taxon>Eukaryota</taxon>
        <taxon>Sar</taxon>
        <taxon>Alveolata</taxon>
        <taxon>Apicomplexa</taxon>
        <taxon>Aconoidasida</taxon>
        <taxon>Haemosporida</taxon>
        <taxon>Plasmodiidae</taxon>
        <taxon>Plasmodium</taxon>
        <taxon>Plasmodium (Laverania)</taxon>
    </lineage>
</organism>